<sequence length="325" mass="36202">MKRLVPLHSVPSHVPNGWEGSASDSRVLLDAINRPSRLKGWFGMVSFDMQTGMDETEWDGTGRNGKGAKMLSNGKKEEEEGDREIIILCSMNVERVVPGGEAEQKFTQNSSRGTVRSTCFRSTKRGTERLVPLRSIPSHVPNSTYGIPNQKRHIKELLERIRGGDEAVRSGGGQSGESWSESDYERMNGSSNSRGETEKAMFAVCLIVIWTAHKSHVNKEAEGWLRKSYLMVKVATPTKMMNEPTQINENEDEADAETSSPFIASRSSNSSTKKRKRSVANDNDLAVTFKERLYESVDKLGKNERTFLSLDGAMKKSSVLILNEP</sequence>
<organism evidence="2 3">
    <name type="scientific">Malus domestica</name>
    <name type="common">Apple</name>
    <name type="synonym">Pyrus malus</name>
    <dbReference type="NCBI Taxonomy" id="3750"/>
    <lineage>
        <taxon>Eukaryota</taxon>
        <taxon>Viridiplantae</taxon>
        <taxon>Streptophyta</taxon>
        <taxon>Embryophyta</taxon>
        <taxon>Tracheophyta</taxon>
        <taxon>Spermatophyta</taxon>
        <taxon>Magnoliopsida</taxon>
        <taxon>eudicotyledons</taxon>
        <taxon>Gunneridae</taxon>
        <taxon>Pentapetalae</taxon>
        <taxon>rosids</taxon>
        <taxon>fabids</taxon>
        <taxon>Rosales</taxon>
        <taxon>Rosaceae</taxon>
        <taxon>Amygdaloideae</taxon>
        <taxon>Maleae</taxon>
        <taxon>Malus</taxon>
    </lineage>
</organism>
<dbReference type="AlphaFoldDB" id="A0A498JA14"/>
<keyword evidence="3" id="KW-1185">Reference proteome</keyword>
<evidence type="ECO:0000256" key="1">
    <source>
        <dbReference type="SAM" id="MobiDB-lite"/>
    </source>
</evidence>
<feature type="region of interest" description="Disordered" evidence="1">
    <location>
        <begin position="55"/>
        <end position="78"/>
    </location>
</feature>
<evidence type="ECO:0000313" key="2">
    <source>
        <dbReference type="EMBL" id="RXH91567.1"/>
    </source>
</evidence>
<dbReference type="Proteomes" id="UP000290289">
    <property type="component" value="Chromosome 8"/>
</dbReference>
<evidence type="ECO:0000313" key="3">
    <source>
        <dbReference type="Proteomes" id="UP000290289"/>
    </source>
</evidence>
<reference evidence="2 3" key="1">
    <citation type="submission" date="2018-10" db="EMBL/GenBank/DDBJ databases">
        <title>A high-quality apple genome assembly.</title>
        <authorList>
            <person name="Hu J."/>
        </authorList>
    </citation>
    <scope>NUCLEOTIDE SEQUENCE [LARGE SCALE GENOMIC DNA]</scope>
    <source>
        <strain evidence="3">cv. HFTH1</strain>
        <tissue evidence="2">Young leaf</tissue>
    </source>
</reference>
<protein>
    <submittedName>
        <fullName evidence="2">Uncharacterized protein</fullName>
    </submittedName>
</protein>
<accession>A0A498JA14</accession>
<name>A0A498JA14_MALDO</name>
<gene>
    <name evidence="2" type="ORF">DVH24_020590</name>
</gene>
<proteinExistence type="predicted"/>
<feature type="region of interest" description="Disordered" evidence="1">
    <location>
        <begin position="241"/>
        <end position="280"/>
    </location>
</feature>
<comment type="caution">
    <text evidence="2">The sequence shown here is derived from an EMBL/GenBank/DDBJ whole genome shotgun (WGS) entry which is preliminary data.</text>
</comment>
<feature type="region of interest" description="Disordered" evidence="1">
    <location>
        <begin position="164"/>
        <end position="195"/>
    </location>
</feature>
<dbReference type="EMBL" id="RDQH01000334">
    <property type="protein sequence ID" value="RXH91567.1"/>
    <property type="molecule type" value="Genomic_DNA"/>
</dbReference>